<sequence>MNIKQRFIPPDPSVYKTLYENDPEGFVTRVCPFILGEVTMSPQYNPDPTTVSAF</sequence>
<gene>
    <name evidence="1" type="ORF">LCGC14_2489310</name>
</gene>
<protein>
    <submittedName>
        <fullName evidence="1">Uncharacterized protein</fullName>
    </submittedName>
</protein>
<feature type="non-terminal residue" evidence="1">
    <location>
        <position position="54"/>
    </location>
</feature>
<reference evidence="1" key="1">
    <citation type="journal article" date="2015" name="Nature">
        <title>Complex archaea that bridge the gap between prokaryotes and eukaryotes.</title>
        <authorList>
            <person name="Spang A."/>
            <person name="Saw J.H."/>
            <person name="Jorgensen S.L."/>
            <person name="Zaremba-Niedzwiedzka K."/>
            <person name="Martijn J."/>
            <person name="Lind A.E."/>
            <person name="van Eijk R."/>
            <person name="Schleper C."/>
            <person name="Guy L."/>
            <person name="Ettema T.J."/>
        </authorList>
    </citation>
    <scope>NUCLEOTIDE SEQUENCE</scope>
</reference>
<evidence type="ECO:0000313" key="1">
    <source>
        <dbReference type="EMBL" id="KKL17060.1"/>
    </source>
</evidence>
<dbReference type="AlphaFoldDB" id="A0A0F9B5X7"/>
<accession>A0A0F9B5X7</accession>
<organism evidence="1">
    <name type="scientific">marine sediment metagenome</name>
    <dbReference type="NCBI Taxonomy" id="412755"/>
    <lineage>
        <taxon>unclassified sequences</taxon>
        <taxon>metagenomes</taxon>
        <taxon>ecological metagenomes</taxon>
    </lineage>
</organism>
<dbReference type="EMBL" id="LAZR01039415">
    <property type="protein sequence ID" value="KKL17060.1"/>
    <property type="molecule type" value="Genomic_DNA"/>
</dbReference>
<name>A0A0F9B5X7_9ZZZZ</name>
<comment type="caution">
    <text evidence="1">The sequence shown here is derived from an EMBL/GenBank/DDBJ whole genome shotgun (WGS) entry which is preliminary data.</text>
</comment>
<proteinExistence type="predicted"/>